<reference evidence="1 2" key="1">
    <citation type="submission" date="2015-05" db="EMBL/GenBank/DDBJ databases">
        <title>Whole genome sequence and identification of bacterial endophytes from Costus igneus.</title>
        <authorList>
            <person name="Lee Y.P."/>
            <person name="Gan H.M."/>
            <person name="Eng W."/>
            <person name="Wheatley M.S."/>
            <person name="Caraballo A."/>
            <person name="Polter S."/>
            <person name="Savka M.A."/>
            <person name="Hudson A.O."/>
        </authorList>
    </citation>
    <scope>NUCLEOTIDE SEQUENCE [LARGE SCALE GENOMIC DNA]</scope>
    <source>
        <strain evidence="1 2">RIT379</strain>
    </source>
</reference>
<dbReference type="EMBL" id="LDPH01000019">
    <property type="protein sequence ID" value="KLV24764.1"/>
    <property type="molecule type" value="Genomic_DNA"/>
</dbReference>
<accession>A0A0J1IFP2</accession>
<dbReference type="OrthoDB" id="2884029at2"/>
<evidence type="ECO:0000313" key="2">
    <source>
        <dbReference type="Proteomes" id="UP000036045"/>
    </source>
</evidence>
<sequence length="87" mass="9903">MEWLQGFLLEHYYILVPVLWIIGYALKQTPIISDWLIIWILLLTSISLAAFAYGMTFEAITNGIIATGVSVFGHQLVKQTIFKDKSK</sequence>
<dbReference type="GeneID" id="56349547"/>
<protein>
    <submittedName>
        <fullName evidence="1">Uncharacterized protein</fullName>
    </submittedName>
</protein>
<dbReference type="PATRIC" id="fig|1397.4.peg.1616"/>
<comment type="caution">
    <text evidence="1">The sequence shown here is derived from an EMBL/GenBank/DDBJ whole genome shotgun (WGS) entry which is preliminary data.</text>
</comment>
<gene>
    <name evidence="1" type="ORF">ABW02_17050</name>
</gene>
<dbReference type="Proteomes" id="UP000036045">
    <property type="component" value="Unassembled WGS sequence"/>
</dbReference>
<name>A0A0J1IFP2_NIACI</name>
<keyword evidence="2" id="KW-1185">Reference proteome</keyword>
<dbReference type="Pfam" id="PF16079">
    <property type="entry name" value="Phage_holin_5_2"/>
    <property type="match status" value="1"/>
</dbReference>
<dbReference type="RefSeq" id="WP_047943484.1">
    <property type="nucleotide sequence ID" value="NZ_CP053989.1"/>
</dbReference>
<evidence type="ECO:0000313" key="1">
    <source>
        <dbReference type="EMBL" id="KLV24764.1"/>
    </source>
</evidence>
<dbReference type="AlphaFoldDB" id="A0A0J1IFP2"/>
<organism evidence="1 2">
    <name type="scientific">Niallia circulans</name>
    <name type="common">Bacillus circulans</name>
    <dbReference type="NCBI Taxonomy" id="1397"/>
    <lineage>
        <taxon>Bacteria</taxon>
        <taxon>Bacillati</taxon>
        <taxon>Bacillota</taxon>
        <taxon>Bacilli</taxon>
        <taxon>Bacillales</taxon>
        <taxon>Bacillaceae</taxon>
        <taxon>Niallia</taxon>
    </lineage>
</organism>
<proteinExistence type="predicted"/>
<dbReference type="InterPro" id="IPR032111">
    <property type="entry name" value="Clostridium_phage_holin"/>
</dbReference>